<evidence type="ECO:0000313" key="2">
    <source>
        <dbReference type="EMBL" id="SLN18339.1"/>
    </source>
</evidence>
<proteinExistence type="predicted"/>
<evidence type="ECO:0000256" key="1">
    <source>
        <dbReference type="SAM" id="MobiDB-lite"/>
    </source>
</evidence>
<protein>
    <submittedName>
        <fullName evidence="2">Uncharacterized protein</fullName>
    </submittedName>
</protein>
<name>A0A1Y5RIH9_9RHOB</name>
<reference evidence="2 3" key="1">
    <citation type="submission" date="2017-03" db="EMBL/GenBank/DDBJ databases">
        <authorList>
            <person name="Afonso C.L."/>
            <person name="Miller P.J."/>
            <person name="Scott M.A."/>
            <person name="Spackman E."/>
            <person name="Goraichik I."/>
            <person name="Dimitrov K.M."/>
            <person name="Suarez D.L."/>
            <person name="Swayne D.E."/>
        </authorList>
    </citation>
    <scope>NUCLEOTIDE SEQUENCE [LARGE SCALE GENOMIC DNA]</scope>
    <source>
        <strain evidence="2 3">CECT 8397</strain>
    </source>
</reference>
<keyword evidence="3" id="KW-1185">Reference proteome</keyword>
<feature type="region of interest" description="Disordered" evidence="1">
    <location>
        <begin position="1"/>
        <end position="38"/>
    </location>
</feature>
<dbReference type="Proteomes" id="UP000193623">
    <property type="component" value="Unassembled WGS sequence"/>
</dbReference>
<organism evidence="2 3">
    <name type="scientific">Pseudooctadecabacter jejudonensis</name>
    <dbReference type="NCBI Taxonomy" id="1391910"/>
    <lineage>
        <taxon>Bacteria</taxon>
        <taxon>Pseudomonadati</taxon>
        <taxon>Pseudomonadota</taxon>
        <taxon>Alphaproteobacteria</taxon>
        <taxon>Rhodobacterales</taxon>
        <taxon>Paracoccaceae</taxon>
        <taxon>Pseudooctadecabacter</taxon>
    </lineage>
</organism>
<dbReference type="AlphaFoldDB" id="A0A1Y5RIH9"/>
<accession>A0A1Y5RIH9</accession>
<evidence type="ECO:0000313" key="3">
    <source>
        <dbReference type="Proteomes" id="UP000193623"/>
    </source>
</evidence>
<feature type="compositionally biased region" description="Pro residues" evidence="1">
    <location>
        <begin position="1"/>
        <end position="16"/>
    </location>
</feature>
<gene>
    <name evidence="2" type="ORF">PSJ8397_00590</name>
</gene>
<sequence>MPTQPTPSTPAKPAPPKGGTKRAPTTPKPVVFKDFASI</sequence>
<dbReference type="EMBL" id="FWFT01000001">
    <property type="protein sequence ID" value="SLN18339.1"/>
    <property type="molecule type" value="Genomic_DNA"/>
</dbReference>